<keyword evidence="2" id="KW-0472">Membrane</keyword>
<accession>A0ABN1GGX7</accession>
<name>A0ABN1GGX7_9ACTN</name>
<reference evidence="4 5" key="1">
    <citation type="journal article" date="2019" name="Int. J. Syst. Evol. Microbiol.">
        <title>The Global Catalogue of Microorganisms (GCM) 10K type strain sequencing project: providing services to taxonomists for standard genome sequencing and annotation.</title>
        <authorList>
            <consortium name="The Broad Institute Genomics Platform"/>
            <consortium name="The Broad Institute Genome Sequencing Center for Infectious Disease"/>
            <person name="Wu L."/>
            <person name="Ma J."/>
        </authorList>
    </citation>
    <scope>NUCLEOTIDE SEQUENCE [LARGE SCALE GENOMIC DNA]</scope>
    <source>
        <strain evidence="4 5">JCM 10671</strain>
    </source>
</reference>
<dbReference type="Pfam" id="PF13490">
    <property type="entry name" value="zf-HC2"/>
    <property type="match status" value="1"/>
</dbReference>
<proteinExistence type="predicted"/>
<evidence type="ECO:0000313" key="5">
    <source>
        <dbReference type="Proteomes" id="UP001500957"/>
    </source>
</evidence>
<organism evidence="4 5">
    <name type="scientific">Sporichthya brevicatena</name>
    <dbReference type="NCBI Taxonomy" id="171442"/>
    <lineage>
        <taxon>Bacteria</taxon>
        <taxon>Bacillati</taxon>
        <taxon>Actinomycetota</taxon>
        <taxon>Actinomycetes</taxon>
        <taxon>Sporichthyales</taxon>
        <taxon>Sporichthyaceae</taxon>
        <taxon>Sporichthya</taxon>
    </lineage>
</organism>
<dbReference type="EMBL" id="BAAAHE010000008">
    <property type="protein sequence ID" value="GAA0611329.1"/>
    <property type="molecule type" value="Genomic_DNA"/>
</dbReference>
<evidence type="ECO:0000313" key="4">
    <source>
        <dbReference type="EMBL" id="GAA0611329.1"/>
    </source>
</evidence>
<evidence type="ECO:0000256" key="2">
    <source>
        <dbReference type="SAM" id="Phobius"/>
    </source>
</evidence>
<keyword evidence="5" id="KW-1185">Reference proteome</keyword>
<protein>
    <submittedName>
        <fullName evidence="4">Zf-HC2 domain-containing protein</fullName>
    </submittedName>
</protein>
<feature type="transmembrane region" description="Helical" evidence="2">
    <location>
        <begin position="113"/>
        <end position="129"/>
    </location>
</feature>
<feature type="transmembrane region" description="Helical" evidence="2">
    <location>
        <begin position="167"/>
        <end position="185"/>
    </location>
</feature>
<feature type="region of interest" description="Disordered" evidence="1">
    <location>
        <begin position="190"/>
        <end position="213"/>
    </location>
</feature>
<evidence type="ECO:0000259" key="3">
    <source>
        <dbReference type="Pfam" id="PF13490"/>
    </source>
</evidence>
<sequence length="213" mass="22427">MDCERWRTALSARLDSESLGVDEALLDAHLATCSACCDHAEALAALHRSLRLRPADDVPDLTSSILAAAAADPRRRRVSPTLLLRWVLVVIAAVEIGLASPDLLGRWHTGSELGTWSIAVGAGFLSVAMKPARAAALVPMLGIAGLLTALVTTRHLLDGVAQLSDEWPHGLVLAGVVVLVAISRLERTADHPGPRSADTVGADGRPARVRRAA</sequence>
<feature type="transmembrane region" description="Helical" evidence="2">
    <location>
        <begin position="136"/>
        <end position="155"/>
    </location>
</feature>
<dbReference type="Proteomes" id="UP001500957">
    <property type="component" value="Unassembled WGS sequence"/>
</dbReference>
<evidence type="ECO:0000256" key="1">
    <source>
        <dbReference type="SAM" id="MobiDB-lite"/>
    </source>
</evidence>
<gene>
    <name evidence="4" type="ORF">GCM10009547_11720</name>
</gene>
<dbReference type="InterPro" id="IPR027383">
    <property type="entry name" value="Znf_put"/>
</dbReference>
<comment type="caution">
    <text evidence="4">The sequence shown here is derived from an EMBL/GenBank/DDBJ whole genome shotgun (WGS) entry which is preliminary data.</text>
</comment>
<keyword evidence="2" id="KW-1133">Transmembrane helix</keyword>
<dbReference type="RefSeq" id="WP_344602599.1">
    <property type="nucleotide sequence ID" value="NZ_BAAAHE010000008.1"/>
</dbReference>
<feature type="domain" description="Putative zinc-finger" evidence="3">
    <location>
        <begin position="3"/>
        <end position="36"/>
    </location>
</feature>
<keyword evidence="2" id="KW-0812">Transmembrane</keyword>
<feature type="transmembrane region" description="Helical" evidence="2">
    <location>
        <begin position="82"/>
        <end position="101"/>
    </location>
</feature>